<accession>F0WQ96</accession>
<name>F0WQ96_9STRA</name>
<dbReference type="AlphaFoldDB" id="F0WQ96"/>
<protein>
    <submittedName>
        <fullName evidence="2">Uncharacterized protein AlNc14C196G8577</fullName>
    </submittedName>
</protein>
<proteinExistence type="predicted"/>
<reference evidence="2" key="1">
    <citation type="journal article" date="2011" name="PLoS Biol.">
        <title>Gene gain and loss during evolution of obligate parasitism in the white rust pathogen of Arabidopsis thaliana.</title>
        <authorList>
            <person name="Kemen E."/>
            <person name="Gardiner A."/>
            <person name="Schultz-Larsen T."/>
            <person name="Kemen A.C."/>
            <person name="Balmuth A.L."/>
            <person name="Robert-Seilaniantz A."/>
            <person name="Bailey K."/>
            <person name="Holub E."/>
            <person name="Studholme D.J."/>
            <person name="Maclean D."/>
            <person name="Jones J.D."/>
        </authorList>
    </citation>
    <scope>NUCLEOTIDE SEQUENCE</scope>
</reference>
<evidence type="ECO:0000313" key="2">
    <source>
        <dbReference type="EMBL" id="CCA23502.1"/>
    </source>
</evidence>
<dbReference type="HOGENOM" id="CLU_285045_0_0_1"/>
<sequence length="1088" mass="122432">MSSNSILMSILRAVFVALCPSLLALVFINDVKLLNEFKRTARSLLSSSNVESKISVDQVEKRAVQQLQAARDELHRNVDEMCFLRTGTTHERTKIFSNKTYSDRNGPLLDTEKSQASINSWNSTRNFVRQWLRPHQRHSAEDVEPVSQLSNLTSDIAHNLTCSANAGSKKSLYDEVVLHLLDHEFFAAPRKELPSTINSSSHPRYAISEVPVYFMEPTTRMFLKVTNNNRIDLTSDPDVSCLFNIVKGKTHHWGFQSTVTQRYLGQNVVGKVVTAARKFNSWESFRVLEVADEEESGPDNQTSLRCSKPIYFVLCSGRFGKGMWLAKSRRQRKETVVQPQADGSSRHTIVSTGSVYLSRHFRAAVALRYASNIAAFDSISTRTRQTARVHRPVARASYSQEGSETESGSELKEELLQLKKSHSYESDEYEDKISGLEESESFEIEYSEKPDDALDEVDDVGSSCESAVNTNENEGYTSEEDLMDRILERNAPGEYSPSTPIAKKEQDTFIYLLEYITLHEGSAEHQNSIKDAISAKLEPQEFSNVQCYDILALCIGTIAPEHSNWQLHPKWGYVRRLVSLPLAESTSPSTGGLQQRVVGVEQYQSLTFLPNSFEKDGFVFRTTLYTTGLPFSNAFGASLELKFIPSIAVKSQLEGQTERELKSFQLKESRRLRVEAQTSIFWTRHTSPTLCRFIKEAVHEGIELFHDVFMNVVRRASDLGQTDHSGVPAALRSNLLEAMETLAPVRSLIKRRFDLILAHLLSCSIVKTLSRHSENRLSHSEGLLSISWGQVAEDCPLASQFLGSSVDTSRRVVSADLESLISPRLLFEILFSNAATFAQNRKFNPNSETIDSDDNVTAWMHTSNSITMEDTVVRDLIQDGTWARKQSYKVMLSSRNRSVHHAAFTKQYDHYRMGASSDHSWWLKFASKVLVPYTKIAALTIEIVITVDQRHHSTSDNHKAPEAGSRIHVAFAAPFITYLMGSDPDQKLTIIDGEKASECLRNGIAEIWEPIIEVLNLGALQAEASALSLSCITDHQNSNRTDKVSTEQYRSIILLQLLRKQMPGYREATMDLIKKCFACVDMSCSSDL</sequence>
<organism evidence="2">
    <name type="scientific">Albugo laibachii Nc14</name>
    <dbReference type="NCBI Taxonomy" id="890382"/>
    <lineage>
        <taxon>Eukaryota</taxon>
        <taxon>Sar</taxon>
        <taxon>Stramenopiles</taxon>
        <taxon>Oomycota</taxon>
        <taxon>Peronosporomycetes</taxon>
        <taxon>Albuginales</taxon>
        <taxon>Albuginaceae</taxon>
        <taxon>Albugo</taxon>
    </lineage>
</organism>
<gene>
    <name evidence="2" type="primary">AlNc14C196G8577</name>
    <name evidence="2" type="ORF">ALNC14_096460</name>
</gene>
<evidence type="ECO:0000256" key="1">
    <source>
        <dbReference type="SAM" id="MobiDB-lite"/>
    </source>
</evidence>
<feature type="region of interest" description="Disordered" evidence="1">
    <location>
        <begin position="386"/>
        <end position="411"/>
    </location>
</feature>
<reference evidence="2" key="2">
    <citation type="submission" date="2011-02" db="EMBL/GenBank/DDBJ databases">
        <authorList>
            <person name="MacLean D."/>
        </authorList>
    </citation>
    <scope>NUCLEOTIDE SEQUENCE</scope>
</reference>
<dbReference type="EMBL" id="FR824241">
    <property type="protein sequence ID" value="CCA23502.1"/>
    <property type="molecule type" value="Genomic_DNA"/>
</dbReference>
<feature type="compositionally biased region" description="Low complexity" evidence="1">
    <location>
        <begin position="397"/>
        <end position="408"/>
    </location>
</feature>